<proteinExistence type="inferred from homology"/>
<comment type="pathway">
    <text evidence="1 11">Lipid metabolism; fatty acid biosynthesis.</text>
</comment>
<evidence type="ECO:0000256" key="13">
    <source>
        <dbReference type="RuleBase" id="RU003694"/>
    </source>
</evidence>
<evidence type="ECO:0000256" key="9">
    <source>
        <dbReference type="ARBA" id="ARBA00023160"/>
    </source>
</evidence>
<dbReference type="InterPro" id="IPR014031">
    <property type="entry name" value="Ketoacyl_synth_C"/>
</dbReference>
<evidence type="ECO:0000259" key="14">
    <source>
        <dbReference type="PROSITE" id="PS52004"/>
    </source>
</evidence>
<feature type="active site" description="For beta-ketoacyl synthase activity" evidence="12">
    <location>
        <position position="165"/>
    </location>
</feature>
<dbReference type="InterPro" id="IPR014030">
    <property type="entry name" value="Ketoacyl_synth_N"/>
</dbReference>
<evidence type="ECO:0000256" key="7">
    <source>
        <dbReference type="ARBA" id="ARBA00022832"/>
    </source>
</evidence>
<evidence type="ECO:0000256" key="1">
    <source>
        <dbReference type="ARBA" id="ARBA00005194"/>
    </source>
</evidence>
<dbReference type="InterPro" id="IPR016039">
    <property type="entry name" value="Thiolase-like"/>
</dbReference>
<comment type="similarity">
    <text evidence="2 11 13">Belongs to the thiolase-like superfamily. Beta-ketoacyl-ACP synthases family.</text>
</comment>
<evidence type="ECO:0000256" key="10">
    <source>
        <dbReference type="ARBA" id="ARBA00023315"/>
    </source>
</evidence>
<evidence type="ECO:0000256" key="11">
    <source>
        <dbReference type="PIRNR" id="PIRNR000447"/>
    </source>
</evidence>
<keyword evidence="6 11" id="KW-0808">Transferase</keyword>
<dbReference type="GO" id="GO:0006633">
    <property type="term" value="P:fatty acid biosynthetic process"/>
    <property type="evidence" value="ECO:0007669"/>
    <property type="project" value="UniProtKB-UniRule"/>
</dbReference>
<evidence type="ECO:0000256" key="3">
    <source>
        <dbReference type="ARBA" id="ARBA00012356"/>
    </source>
</evidence>
<dbReference type="Gene3D" id="3.40.47.10">
    <property type="match status" value="1"/>
</dbReference>
<dbReference type="EMBL" id="NDHY01000008">
    <property type="protein sequence ID" value="RII00055.1"/>
    <property type="molecule type" value="Genomic_DNA"/>
</dbReference>
<dbReference type="SMART" id="SM00825">
    <property type="entry name" value="PKS_KS"/>
    <property type="match status" value="1"/>
</dbReference>
<keyword evidence="8" id="KW-0443">Lipid metabolism</keyword>
<dbReference type="NCBIfam" id="NF004970">
    <property type="entry name" value="PRK06333.1"/>
    <property type="match status" value="1"/>
</dbReference>
<organism evidence="15 16">
    <name type="scientific">candidate division NPL-UPA2 bacterium Unc8</name>
    <dbReference type="NCBI Taxonomy" id="1980939"/>
    <lineage>
        <taxon>Bacteria</taxon>
    </lineage>
</organism>
<dbReference type="InterPro" id="IPR018201">
    <property type="entry name" value="Ketoacyl_synth_AS"/>
</dbReference>
<comment type="catalytic activity">
    <reaction evidence="11">
        <text>a fatty acyl-[ACP] + malonyl-[ACP] + H(+) = a 3-oxoacyl-[ACP] + holo-[ACP] + CO2</text>
        <dbReference type="Rhea" id="RHEA:22836"/>
        <dbReference type="Rhea" id="RHEA-COMP:9623"/>
        <dbReference type="Rhea" id="RHEA-COMP:9685"/>
        <dbReference type="Rhea" id="RHEA-COMP:9916"/>
        <dbReference type="Rhea" id="RHEA-COMP:14125"/>
        <dbReference type="ChEBI" id="CHEBI:15378"/>
        <dbReference type="ChEBI" id="CHEBI:16526"/>
        <dbReference type="ChEBI" id="CHEBI:64479"/>
        <dbReference type="ChEBI" id="CHEBI:78449"/>
        <dbReference type="ChEBI" id="CHEBI:78776"/>
        <dbReference type="ChEBI" id="CHEBI:138651"/>
    </reaction>
</comment>
<name>A0A399FUM9_UNCN2</name>
<reference evidence="15 16" key="1">
    <citation type="submission" date="2018-08" db="EMBL/GenBank/DDBJ databases">
        <title>Draft genome of candidate division NPL-UPA2 bacterium Unc8 that adapted to ultra-basic serpentinizing groundwater.</title>
        <authorList>
            <person name="Ishii S."/>
            <person name="Suzuki S."/>
            <person name="Nealson K.H."/>
        </authorList>
    </citation>
    <scope>NUCLEOTIDE SEQUENCE [LARGE SCALE GENOMIC DNA]</scope>
    <source>
        <strain evidence="15">Unc8</strain>
    </source>
</reference>
<dbReference type="FunFam" id="3.40.47.10:FF:000009">
    <property type="entry name" value="3-oxoacyl-[acyl-carrier-protein] synthase 2"/>
    <property type="match status" value="1"/>
</dbReference>
<dbReference type="InterPro" id="IPR020841">
    <property type="entry name" value="PKS_Beta-ketoAc_synthase_dom"/>
</dbReference>
<dbReference type="InterPro" id="IPR000794">
    <property type="entry name" value="Beta-ketoacyl_synthase"/>
</dbReference>
<dbReference type="PANTHER" id="PTHR11712">
    <property type="entry name" value="POLYKETIDE SYNTHASE-RELATED"/>
    <property type="match status" value="1"/>
</dbReference>
<evidence type="ECO:0000256" key="8">
    <source>
        <dbReference type="ARBA" id="ARBA00023098"/>
    </source>
</evidence>
<evidence type="ECO:0000313" key="15">
    <source>
        <dbReference type="EMBL" id="RII00055.1"/>
    </source>
</evidence>
<keyword evidence="5 11" id="KW-0444">Lipid biosynthesis</keyword>
<comment type="catalytic activity">
    <reaction evidence="11">
        <text>(9Z)-hexadecenoyl-[ACP] + malonyl-[ACP] + H(+) = 3-oxo-(11Z)-octadecenoyl-[ACP] + holo-[ACP] + CO2</text>
        <dbReference type="Rhea" id="RHEA:55040"/>
        <dbReference type="Rhea" id="RHEA-COMP:9623"/>
        <dbReference type="Rhea" id="RHEA-COMP:9685"/>
        <dbReference type="Rhea" id="RHEA-COMP:10800"/>
        <dbReference type="Rhea" id="RHEA-COMP:14074"/>
        <dbReference type="ChEBI" id="CHEBI:15378"/>
        <dbReference type="ChEBI" id="CHEBI:16526"/>
        <dbReference type="ChEBI" id="CHEBI:64479"/>
        <dbReference type="ChEBI" id="CHEBI:78449"/>
        <dbReference type="ChEBI" id="CHEBI:83989"/>
        <dbReference type="ChEBI" id="CHEBI:138538"/>
        <dbReference type="EC" id="2.3.1.179"/>
    </reaction>
</comment>
<dbReference type="PIRSF" id="PIRSF000447">
    <property type="entry name" value="KAS_II"/>
    <property type="match status" value="1"/>
</dbReference>
<gene>
    <name evidence="15" type="primary">fabF</name>
    <name evidence="15" type="ORF">B9J77_03860</name>
</gene>
<dbReference type="NCBIfam" id="NF005589">
    <property type="entry name" value="PRK07314.1"/>
    <property type="match status" value="1"/>
</dbReference>
<keyword evidence="7" id="KW-0276">Fatty acid metabolism</keyword>
<dbReference type="GO" id="GO:0005829">
    <property type="term" value="C:cytosol"/>
    <property type="evidence" value="ECO:0007669"/>
    <property type="project" value="TreeGrafter"/>
</dbReference>
<protein>
    <recommendedName>
        <fullName evidence="4 11">3-oxoacyl-[acyl-carrier-protein] synthase 2</fullName>
        <ecNumber evidence="3 11">2.3.1.179</ecNumber>
    </recommendedName>
</protein>
<dbReference type="UniPathway" id="UPA00094"/>
<accession>A0A399FUM9</accession>
<comment type="caution">
    <text evidence="15">The sequence shown here is derived from an EMBL/GenBank/DDBJ whole genome shotgun (WGS) entry which is preliminary data.</text>
</comment>
<dbReference type="CDD" id="cd00834">
    <property type="entry name" value="KAS_I_II"/>
    <property type="match status" value="1"/>
</dbReference>
<feature type="domain" description="Ketosynthase family 3 (KS3)" evidence="14">
    <location>
        <begin position="4"/>
        <end position="412"/>
    </location>
</feature>
<dbReference type="PROSITE" id="PS00606">
    <property type="entry name" value="KS3_1"/>
    <property type="match status" value="1"/>
</dbReference>
<keyword evidence="9 11" id="KW-0275">Fatty acid biosynthesis</keyword>
<dbReference type="SUPFAM" id="SSF53901">
    <property type="entry name" value="Thiolase-like"/>
    <property type="match status" value="2"/>
</dbReference>
<dbReference type="Pfam" id="PF02801">
    <property type="entry name" value="Ketoacyl-synt_C"/>
    <property type="match status" value="1"/>
</dbReference>
<dbReference type="PANTHER" id="PTHR11712:SF336">
    <property type="entry name" value="3-OXOACYL-[ACYL-CARRIER-PROTEIN] SYNTHASE, MITOCHONDRIAL"/>
    <property type="match status" value="1"/>
</dbReference>
<dbReference type="Proteomes" id="UP000266287">
    <property type="component" value="Unassembled WGS sequence"/>
</dbReference>
<dbReference type="InterPro" id="IPR017568">
    <property type="entry name" value="3-oxoacyl-ACP_synth-2"/>
</dbReference>
<keyword evidence="10 11" id="KW-0012">Acyltransferase</keyword>
<dbReference type="Pfam" id="PF00109">
    <property type="entry name" value="ketoacyl-synt"/>
    <property type="match status" value="1"/>
</dbReference>
<evidence type="ECO:0000313" key="16">
    <source>
        <dbReference type="Proteomes" id="UP000266287"/>
    </source>
</evidence>
<dbReference type="EC" id="2.3.1.179" evidence="3 11"/>
<dbReference type="NCBIfam" id="TIGR03150">
    <property type="entry name" value="fabF"/>
    <property type="match status" value="1"/>
</dbReference>
<evidence type="ECO:0000256" key="2">
    <source>
        <dbReference type="ARBA" id="ARBA00008467"/>
    </source>
</evidence>
<dbReference type="AlphaFoldDB" id="A0A399FUM9"/>
<evidence type="ECO:0000256" key="6">
    <source>
        <dbReference type="ARBA" id="ARBA00022679"/>
    </source>
</evidence>
<sequence length="419" mass="44562">MRENRRVMVTGIGVVSPLGNNKEDFWSSLIAGKSGVGKLTLFDTREFSCQISAEVKNFDPVERLGKKESRRMDRFTQFAVVAALDAVLDARLDLGSEDSNRIGVMVGSGIGGLGTFEVQHSLLLEKGPRKISPFFIPMFISDTASGQISITLGVKGPNSCVVTACASGSHSIGDSYRVVQRGEADVMITGGSEAAITPIGLGGFCAMRALSTRNDEPARASRPFDKERDGFVMGEGAGILILESLEHANSRGAHIYAEVVGYGMSSDAYHITAPAPDGEGAARAMKAALNDACLTPEEVDYINAHGTSTPLNDKLETVAIKSVFGEHSSKLAISSTKSMTGHLLGASGGIEFIASVLSIEMGVVHPTINYEYPDPECNLDYVPNQARQMNIDICISNSFGFGGHNASLIARKYRSGGEK</sequence>
<dbReference type="PROSITE" id="PS52004">
    <property type="entry name" value="KS3_2"/>
    <property type="match status" value="1"/>
</dbReference>
<evidence type="ECO:0000256" key="12">
    <source>
        <dbReference type="PIRSR" id="PIRSR000447-1"/>
    </source>
</evidence>
<evidence type="ECO:0000256" key="4">
    <source>
        <dbReference type="ARBA" id="ARBA00014657"/>
    </source>
</evidence>
<dbReference type="GO" id="GO:0004315">
    <property type="term" value="F:3-oxoacyl-[acyl-carrier-protein] synthase activity"/>
    <property type="evidence" value="ECO:0007669"/>
    <property type="project" value="UniProtKB-UniRule"/>
</dbReference>
<comment type="function">
    <text evidence="11">Involved in the type II fatty acid elongation cycle. Catalyzes the elongation of a wide range of acyl-ACP by the addition of two carbons from malonyl-ACP to an acyl acceptor. Can efficiently catalyze the conversion of palmitoleoyl-ACP (cis-hexadec-9-enoyl-ACP) to cis-vaccenoyl-ACP (cis-octadec-11-enoyl-ACP), an essential step in the thermal regulation of fatty acid composition.</text>
</comment>
<evidence type="ECO:0000256" key="5">
    <source>
        <dbReference type="ARBA" id="ARBA00022516"/>
    </source>
</evidence>